<keyword evidence="1" id="KW-0472">Membrane</keyword>
<feature type="transmembrane region" description="Helical" evidence="1">
    <location>
        <begin position="118"/>
        <end position="136"/>
    </location>
</feature>
<feature type="transmembrane region" description="Helical" evidence="1">
    <location>
        <begin position="156"/>
        <end position="179"/>
    </location>
</feature>
<reference evidence="2 3" key="1">
    <citation type="submission" date="2017-09" db="EMBL/GenBank/DDBJ databases">
        <title>Large-scale bioinformatics analysis of Bacillus genomes uncovers conserved roles of natural products in bacterial physiology.</title>
        <authorList>
            <consortium name="Agbiome Team Llc"/>
            <person name="Bleich R.M."/>
            <person name="Grubbs K.J."/>
            <person name="Santa Maria K.C."/>
            <person name="Allen S.E."/>
            <person name="Farag S."/>
            <person name="Shank E.A."/>
            <person name="Bowers A."/>
        </authorList>
    </citation>
    <scope>NUCLEOTIDE SEQUENCE [LARGE SCALE GENOMIC DNA]</scope>
    <source>
        <strain evidence="2 3">AFS096845</strain>
    </source>
</reference>
<name>A0A2A7I0L7_BACCE</name>
<keyword evidence="1" id="KW-0812">Transmembrane</keyword>
<dbReference type="AlphaFoldDB" id="A0A2A7I0L7"/>
<evidence type="ECO:0000313" key="2">
    <source>
        <dbReference type="EMBL" id="PEC22634.1"/>
    </source>
</evidence>
<dbReference type="Proteomes" id="UP000220006">
    <property type="component" value="Unassembled WGS sequence"/>
</dbReference>
<dbReference type="RefSeq" id="WP_097903285.1">
    <property type="nucleotide sequence ID" value="NZ_NVLK01000016.1"/>
</dbReference>
<evidence type="ECO:0000313" key="3">
    <source>
        <dbReference type="Proteomes" id="UP000220006"/>
    </source>
</evidence>
<dbReference type="EMBL" id="NVLK01000016">
    <property type="protein sequence ID" value="PEC22634.1"/>
    <property type="molecule type" value="Genomic_DNA"/>
</dbReference>
<feature type="transmembrane region" description="Helical" evidence="1">
    <location>
        <begin position="16"/>
        <end position="34"/>
    </location>
</feature>
<dbReference type="PANTHER" id="PTHR35337:SF1">
    <property type="entry name" value="SLR1478 PROTEIN"/>
    <property type="match status" value="1"/>
</dbReference>
<organism evidence="2 3">
    <name type="scientific">Bacillus cereus</name>
    <dbReference type="NCBI Taxonomy" id="1396"/>
    <lineage>
        <taxon>Bacteria</taxon>
        <taxon>Bacillati</taxon>
        <taxon>Bacillota</taxon>
        <taxon>Bacilli</taxon>
        <taxon>Bacillales</taxon>
        <taxon>Bacillaceae</taxon>
        <taxon>Bacillus</taxon>
        <taxon>Bacillus cereus group</taxon>
    </lineage>
</organism>
<comment type="caution">
    <text evidence="2">The sequence shown here is derived from an EMBL/GenBank/DDBJ whole genome shotgun (WGS) entry which is preliminary data.</text>
</comment>
<evidence type="ECO:0000256" key="1">
    <source>
        <dbReference type="SAM" id="Phobius"/>
    </source>
</evidence>
<dbReference type="PANTHER" id="PTHR35337">
    <property type="entry name" value="SLR1478 PROTEIN"/>
    <property type="match status" value="1"/>
</dbReference>
<gene>
    <name evidence="2" type="ORF">COM96_07595</name>
</gene>
<sequence>MFLFKSIIHIFKQSKWEFLIISIFLVTSIVIGYLDSDIQNITQKKPEIDKSMDFINLLIHNLKVCIWILLGWVTFGISTLFTLIFNGLTIGSVISNSIHSFGIYNTFILIVPHASIEILGILCASSLGLQPLVIIYQFMKGQKNNLKYILNKSINLFLLSLFFFLIASIIEAYITPLFYI</sequence>
<proteinExistence type="predicted"/>
<protein>
    <recommendedName>
        <fullName evidence="4">Stage II sporulation protein M</fullName>
    </recommendedName>
</protein>
<keyword evidence="1" id="KW-1133">Transmembrane helix</keyword>
<evidence type="ECO:0008006" key="4">
    <source>
        <dbReference type="Google" id="ProtNLM"/>
    </source>
</evidence>
<dbReference type="Pfam" id="PF01944">
    <property type="entry name" value="SpoIIM"/>
    <property type="match status" value="1"/>
</dbReference>
<dbReference type="InterPro" id="IPR002798">
    <property type="entry name" value="SpoIIM-like"/>
</dbReference>
<accession>A0A2A7I0L7</accession>